<sequence>MTIQEQIKQRIDKAEPGMVFFVNDFTKFDNEYVSKILSIMEDFNVLERLAKGMSIWQDKTEEERIAIIQKTGVNTKIEDLAIEKDWWVTITLKALFSTSFSSFLLLKGGTSLSKGK</sequence>
<dbReference type="Pfam" id="PF19570">
    <property type="entry name" value="DUF6088"/>
    <property type="match status" value="1"/>
</dbReference>
<dbReference type="RefSeq" id="WP_252761330.1">
    <property type="nucleotide sequence ID" value="NZ_JAMXLY010000034.1"/>
</dbReference>
<accession>A0ABT1BY11</accession>
<name>A0ABT1BY11_9BACT</name>
<organism evidence="1 2">
    <name type="scientific">Segatella cerevisiae</name>
    <dbReference type="NCBI Taxonomy" id="2053716"/>
    <lineage>
        <taxon>Bacteria</taxon>
        <taxon>Pseudomonadati</taxon>
        <taxon>Bacteroidota</taxon>
        <taxon>Bacteroidia</taxon>
        <taxon>Bacteroidales</taxon>
        <taxon>Prevotellaceae</taxon>
        <taxon>Segatella</taxon>
    </lineage>
</organism>
<dbReference type="InterPro" id="IPR045738">
    <property type="entry name" value="DUF6088"/>
</dbReference>
<gene>
    <name evidence="1" type="ORF">NG821_09005</name>
</gene>
<evidence type="ECO:0000313" key="2">
    <source>
        <dbReference type="Proteomes" id="UP001204015"/>
    </source>
</evidence>
<dbReference type="EMBL" id="JAMXLY010000034">
    <property type="protein sequence ID" value="MCO6025973.1"/>
    <property type="molecule type" value="Genomic_DNA"/>
</dbReference>
<reference evidence="1 2" key="1">
    <citation type="submission" date="2022-06" db="EMBL/GenBank/DDBJ databases">
        <title>A taxonomic note on the genus Prevotella: Description of four novel genera and emended description of the genera Hallella and Xylanibacter.</title>
        <authorList>
            <person name="Hitch T.C.A."/>
        </authorList>
    </citation>
    <scope>NUCLEOTIDE SEQUENCE [LARGE SCALE GENOMIC DNA]</scope>
    <source>
        <strain evidence="1 2">DSM 100619</strain>
    </source>
</reference>
<keyword evidence="2" id="KW-1185">Reference proteome</keyword>
<protein>
    <submittedName>
        <fullName evidence="1">DUF6088 family protein</fullName>
    </submittedName>
</protein>
<evidence type="ECO:0000313" key="1">
    <source>
        <dbReference type="EMBL" id="MCO6025973.1"/>
    </source>
</evidence>
<proteinExistence type="predicted"/>
<dbReference type="Proteomes" id="UP001204015">
    <property type="component" value="Unassembled WGS sequence"/>
</dbReference>
<comment type="caution">
    <text evidence="1">The sequence shown here is derived from an EMBL/GenBank/DDBJ whole genome shotgun (WGS) entry which is preliminary data.</text>
</comment>